<gene>
    <name evidence="1" type="ORF">BG006_004930</name>
</gene>
<feature type="non-terminal residue" evidence="1">
    <location>
        <position position="1"/>
    </location>
</feature>
<dbReference type="AlphaFoldDB" id="A0A9P5S7S5"/>
<organism evidence="1 2">
    <name type="scientific">Podila minutissima</name>
    <dbReference type="NCBI Taxonomy" id="64525"/>
    <lineage>
        <taxon>Eukaryota</taxon>
        <taxon>Fungi</taxon>
        <taxon>Fungi incertae sedis</taxon>
        <taxon>Mucoromycota</taxon>
        <taxon>Mortierellomycotina</taxon>
        <taxon>Mortierellomycetes</taxon>
        <taxon>Mortierellales</taxon>
        <taxon>Mortierellaceae</taxon>
        <taxon>Podila</taxon>
    </lineage>
</organism>
<comment type="caution">
    <text evidence="1">The sequence shown here is derived from an EMBL/GenBank/DDBJ whole genome shotgun (WGS) entry which is preliminary data.</text>
</comment>
<sequence length="55" mass="6207">LKMLKKKGLLGPNVNIGIQEDLSAIENYLILNRLSRSPQRIIPLTSSKQPFISFL</sequence>
<keyword evidence="2" id="KW-1185">Reference proteome</keyword>
<accession>A0A9P5S7S5</accession>
<evidence type="ECO:0000313" key="1">
    <source>
        <dbReference type="EMBL" id="KAF9310041.1"/>
    </source>
</evidence>
<protein>
    <submittedName>
        <fullName evidence="1">Uncharacterized protein</fullName>
    </submittedName>
</protein>
<dbReference type="Proteomes" id="UP000696485">
    <property type="component" value="Unassembled WGS sequence"/>
</dbReference>
<feature type="non-terminal residue" evidence="1">
    <location>
        <position position="55"/>
    </location>
</feature>
<dbReference type="EMBL" id="JAAAUY010002749">
    <property type="protein sequence ID" value="KAF9310041.1"/>
    <property type="molecule type" value="Genomic_DNA"/>
</dbReference>
<reference evidence="1" key="1">
    <citation type="journal article" date="2020" name="Fungal Divers.">
        <title>Resolving the Mortierellaceae phylogeny through synthesis of multi-gene phylogenetics and phylogenomics.</title>
        <authorList>
            <person name="Vandepol N."/>
            <person name="Liber J."/>
            <person name="Desiro A."/>
            <person name="Na H."/>
            <person name="Kennedy M."/>
            <person name="Barry K."/>
            <person name="Grigoriev I.V."/>
            <person name="Miller A.N."/>
            <person name="O'Donnell K."/>
            <person name="Stajich J.E."/>
            <person name="Bonito G."/>
        </authorList>
    </citation>
    <scope>NUCLEOTIDE SEQUENCE</scope>
    <source>
        <strain evidence="1">NVP1</strain>
    </source>
</reference>
<proteinExistence type="predicted"/>
<name>A0A9P5S7S5_9FUNG</name>
<evidence type="ECO:0000313" key="2">
    <source>
        <dbReference type="Proteomes" id="UP000696485"/>
    </source>
</evidence>